<evidence type="ECO:0000259" key="10">
    <source>
        <dbReference type="Pfam" id="PF02518"/>
    </source>
</evidence>
<keyword evidence="3" id="KW-0597">Phosphoprotein</keyword>
<proteinExistence type="predicted"/>
<evidence type="ECO:0000256" key="1">
    <source>
        <dbReference type="ARBA" id="ARBA00000085"/>
    </source>
</evidence>
<dbReference type="InterPro" id="IPR003594">
    <property type="entry name" value="HATPase_dom"/>
</dbReference>
<feature type="transmembrane region" description="Helical" evidence="9">
    <location>
        <begin position="36"/>
        <end position="53"/>
    </location>
</feature>
<keyword evidence="9" id="KW-0812">Transmembrane</keyword>
<keyword evidence="13" id="KW-1185">Reference proteome</keyword>
<evidence type="ECO:0000256" key="8">
    <source>
        <dbReference type="ARBA" id="ARBA00023012"/>
    </source>
</evidence>
<evidence type="ECO:0000256" key="6">
    <source>
        <dbReference type="ARBA" id="ARBA00022777"/>
    </source>
</evidence>
<keyword evidence="4" id="KW-0808">Transferase</keyword>
<organism evidence="12 13">
    <name type="scientific">Actinomadura rudentiformis</name>
    <dbReference type="NCBI Taxonomy" id="359158"/>
    <lineage>
        <taxon>Bacteria</taxon>
        <taxon>Bacillati</taxon>
        <taxon>Actinomycetota</taxon>
        <taxon>Actinomycetes</taxon>
        <taxon>Streptosporangiales</taxon>
        <taxon>Thermomonosporaceae</taxon>
        <taxon>Actinomadura</taxon>
    </lineage>
</organism>
<dbReference type="InterPro" id="IPR011712">
    <property type="entry name" value="Sig_transdc_His_kin_sub3_dim/P"/>
</dbReference>
<keyword evidence="7" id="KW-0067">ATP-binding</keyword>
<evidence type="ECO:0000256" key="5">
    <source>
        <dbReference type="ARBA" id="ARBA00022741"/>
    </source>
</evidence>
<keyword evidence="8" id="KW-0902">Two-component regulatory system</keyword>
<dbReference type="AlphaFoldDB" id="A0A6H9Z2R6"/>
<dbReference type="InterPro" id="IPR050482">
    <property type="entry name" value="Sensor_HK_TwoCompSys"/>
</dbReference>
<accession>A0A6H9Z2R6</accession>
<keyword evidence="9" id="KW-0472">Membrane</keyword>
<feature type="domain" description="Signal transduction histidine kinase subgroup 3 dimerisation and phosphoacceptor" evidence="11">
    <location>
        <begin position="178"/>
        <end position="243"/>
    </location>
</feature>
<dbReference type="OrthoDB" id="227596at2"/>
<reference evidence="12 13" key="1">
    <citation type="submission" date="2019-09" db="EMBL/GenBank/DDBJ databases">
        <title>Actinomadura physcomitrii sp. nov., a novel actinomycete isolated from moss [Physcomitrium sphaericum (Ludw) Fuernr].</title>
        <authorList>
            <person name="Zhuang X."/>
            <person name="Liu C."/>
        </authorList>
    </citation>
    <scope>NUCLEOTIDE SEQUENCE [LARGE SCALE GENOMIC DNA]</scope>
    <source>
        <strain evidence="12 13">HMC1</strain>
    </source>
</reference>
<sequence>MKRLRLGRDAVWAGATAVAMVLGTLAIPRSDGRDQALDLTGVALLVLPALAIAVRRRFPLVVALIGTSTTTAYYALDYPGVFSPTPAIIGIYALVTAGARLSALAVGAVLTVAIYVVEAVREAGTNEGFLWMVGWVVAMVVMGESARNRRAYLEAVEQRAAEAERTREEAALRRAGEERLWIAQELHDTLTHSISVINVQAGMAVHLADRDPARSREALTAIKEAGQDAMRELRRTLGVLRQVDADGAAPGLDRLPRLVDRARAAGLTMTYEVRGEPRPLPAEADRAAYRILQEALTNVLRHAGHVPVTLTTDFGPDTVTLAVVNDRGANAPATSGTGMGVIGMRERAMAVGGSLQAEPGPGGGFRVRAELPL</sequence>
<dbReference type="GO" id="GO:0046983">
    <property type="term" value="F:protein dimerization activity"/>
    <property type="evidence" value="ECO:0007669"/>
    <property type="project" value="InterPro"/>
</dbReference>
<evidence type="ECO:0000256" key="4">
    <source>
        <dbReference type="ARBA" id="ARBA00022679"/>
    </source>
</evidence>
<dbReference type="GO" id="GO:0005524">
    <property type="term" value="F:ATP binding"/>
    <property type="evidence" value="ECO:0007669"/>
    <property type="project" value="UniProtKB-KW"/>
</dbReference>
<comment type="catalytic activity">
    <reaction evidence="1">
        <text>ATP + protein L-histidine = ADP + protein N-phospho-L-histidine.</text>
        <dbReference type="EC" id="2.7.13.3"/>
    </reaction>
</comment>
<feature type="transmembrane region" description="Helical" evidence="9">
    <location>
        <begin position="60"/>
        <end position="76"/>
    </location>
</feature>
<evidence type="ECO:0000256" key="3">
    <source>
        <dbReference type="ARBA" id="ARBA00022553"/>
    </source>
</evidence>
<dbReference type="Gene3D" id="1.20.5.1930">
    <property type="match status" value="1"/>
</dbReference>
<dbReference type="PANTHER" id="PTHR24421:SF10">
    <property type="entry name" value="NITRATE_NITRITE SENSOR PROTEIN NARQ"/>
    <property type="match status" value="1"/>
</dbReference>
<evidence type="ECO:0000256" key="2">
    <source>
        <dbReference type="ARBA" id="ARBA00012438"/>
    </source>
</evidence>
<feature type="transmembrane region" description="Helical" evidence="9">
    <location>
        <begin position="88"/>
        <end position="117"/>
    </location>
</feature>
<evidence type="ECO:0000256" key="7">
    <source>
        <dbReference type="ARBA" id="ARBA00022840"/>
    </source>
</evidence>
<feature type="domain" description="Histidine kinase/HSP90-like ATPase" evidence="10">
    <location>
        <begin position="286"/>
        <end position="373"/>
    </location>
</feature>
<dbReference type="Pfam" id="PF07730">
    <property type="entry name" value="HisKA_3"/>
    <property type="match status" value="1"/>
</dbReference>
<dbReference type="RefSeq" id="WP_151562383.1">
    <property type="nucleotide sequence ID" value="NZ_WBMT01000009.1"/>
</dbReference>
<keyword evidence="6 12" id="KW-0418">Kinase</keyword>
<dbReference type="CDD" id="cd16917">
    <property type="entry name" value="HATPase_UhpB-NarQ-NarX-like"/>
    <property type="match status" value="1"/>
</dbReference>
<dbReference type="Pfam" id="PF02518">
    <property type="entry name" value="HATPase_c"/>
    <property type="match status" value="1"/>
</dbReference>
<gene>
    <name evidence="12" type="ORF">F8566_21060</name>
</gene>
<dbReference type="Proteomes" id="UP000468735">
    <property type="component" value="Unassembled WGS sequence"/>
</dbReference>
<keyword evidence="5" id="KW-0547">Nucleotide-binding</keyword>
<protein>
    <recommendedName>
        <fullName evidence="2">histidine kinase</fullName>
        <ecNumber evidence="2">2.7.13.3</ecNumber>
    </recommendedName>
</protein>
<dbReference type="GO" id="GO:0000155">
    <property type="term" value="F:phosphorelay sensor kinase activity"/>
    <property type="evidence" value="ECO:0007669"/>
    <property type="project" value="InterPro"/>
</dbReference>
<dbReference type="PANTHER" id="PTHR24421">
    <property type="entry name" value="NITRATE/NITRITE SENSOR PROTEIN NARX-RELATED"/>
    <property type="match status" value="1"/>
</dbReference>
<dbReference type="EC" id="2.7.13.3" evidence="2"/>
<evidence type="ECO:0000313" key="13">
    <source>
        <dbReference type="Proteomes" id="UP000468735"/>
    </source>
</evidence>
<feature type="transmembrane region" description="Helical" evidence="9">
    <location>
        <begin position="129"/>
        <end position="146"/>
    </location>
</feature>
<evidence type="ECO:0000259" key="11">
    <source>
        <dbReference type="Pfam" id="PF07730"/>
    </source>
</evidence>
<keyword evidence="9" id="KW-1133">Transmembrane helix</keyword>
<dbReference type="SUPFAM" id="SSF55874">
    <property type="entry name" value="ATPase domain of HSP90 chaperone/DNA topoisomerase II/histidine kinase"/>
    <property type="match status" value="1"/>
</dbReference>
<dbReference type="InterPro" id="IPR036890">
    <property type="entry name" value="HATPase_C_sf"/>
</dbReference>
<evidence type="ECO:0000256" key="9">
    <source>
        <dbReference type="SAM" id="Phobius"/>
    </source>
</evidence>
<comment type="caution">
    <text evidence="12">The sequence shown here is derived from an EMBL/GenBank/DDBJ whole genome shotgun (WGS) entry which is preliminary data.</text>
</comment>
<evidence type="ECO:0000313" key="12">
    <source>
        <dbReference type="EMBL" id="KAB2347487.1"/>
    </source>
</evidence>
<name>A0A6H9Z2R6_9ACTN</name>
<dbReference type="Gene3D" id="3.30.565.10">
    <property type="entry name" value="Histidine kinase-like ATPase, C-terminal domain"/>
    <property type="match status" value="1"/>
</dbReference>
<dbReference type="GO" id="GO:0016020">
    <property type="term" value="C:membrane"/>
    <property type="evidence" value="ECO:0007669"/>
    <property type="project" value="InterPro"/>
</dbReference>
<dbReference type="EMBL" id="WBMT01000009">
    <property type="protein sequence ID" value="KAB2347487.1"/>
    <property type="molecule type" value="Genomic_DNA"/>
</dbReference>